<organism evidence="1 2">
    <name type="scientific">Babesia divergens</name>
    <dbReference type="NCBI Taxonomy" id="32595"/>
    <lineage>
        <taxon>Eukaryota</taxon>
        <taxon>Sar</taxon>
        <taxon>Alveolata</taxon>
        <taxon>Apicomplexa</taxon>
        <taxon>Aconoidasida</taxon>
        <taxon>Piroplasmida</taxon>
        <taxon>Babesiidae</taxon>
        <taxon>Babesia</taxon>
    </lineage>
</organism>
<name>A0AAD9GAA0_BABDI</name>
<sequence>MNTANAQSSLLRRTKFAQSRTAYNTVKNTLLGVHQRQVYVVEPFEQAKNNRQLIAIRKAFASRRNSRKGPFQRLLAPHAYSDLFGDPTYYSNKELHRTCTMAAEMRLTDRLFWWQICEKLRKVRDIMNINRLLSCLSSVISVKYFDPDLLRMMSREFVDDMNKLSLAEIAELMECYVRANVFSVDLVNAAGNSTAARLMTHVKGALNTESSRVDDQHDDNATDCKAEESLTARPETLGSLAKCFKYFGYRNRDLYLSIAFLAIKHWRHLDLYGKCAVFSNLDPRDFQPENTGAENTVSAETALEITRDTTNAMMRLFSVFDDSYYVKDLHSITSEVAFGDIVPPNHTGEYDEYVKWLHHLCCASGAVNNLAKVVCRLVDNIACTSEDVTCTDFSQVLDAVMAKMASISATLMSHARDFEIVSRNLHENVPKVTDAVSGEEGSNGMRISASPSVNAARCVFVDSILRSVCAVNATLRYRIRNVAGENEVLRGSKLGCSVSDGNMHTKLYEPNDNKRLSEEERALLAQFMDAIETYGCRSQAPELLTTALETLSVASTMNCEYAAAMREQCQTASNIISWEIVKHLVCFSDEARYRVLLAMHEGKLVPDAYLEHAIGRFTKYVRMSKCGTEFAISPPYQFLLKEGCIPSGKVQLNAIWRD</sequence>
<gene>
    <name evidence="1" type="ORF">X943_000134</name>
</gene>
<protein>
    <submittedName>
        <fullName evidence="1">Uncharacterized protein</fullName>
    </submittedName>
</protein>
<comment type="caution">
    <text evidence="1">The sequence shown here is derived from an EMBL/GenBank/DDBJ whole genome shotgun (WGS) entry which is preliminary data.</text>
</comment>
<keyword evidence="2" id="KW-1185">Reference proteome</keyword>
<accession>A0AAD9GAA0</accession>
<dbReference type="EMBL" id="JAHBMH010000062">
    <property type="protein sequence ID" value="KAK1934697.1"/>
    <property type="molecule type" value="Genomic_DNA"/>
</dbReference>
<dbReference type="Proteomes" id="UP001195914">
    <property type="component" value="Unassembled WGS sequence"/>
</dbReference>
<reference evidence="1" key="2">
    <citation type="submission" date="2021-05" db="EMBL/GenBank/DDBJ databases">
        <authorList>
            <person name="Pain A."/>
        </authorList>
    </citation>
    <scope>NUCLEOTIDE SEQUENCE</scope>
    <source>
        <strain evidence="1">1802A</strain>
    </source>
</reference>
<evidence type="ECO:0000313" key="2">
    <source>
        <dbReference type="Proteomes" id="UP001195914"/>
    </source>
</evidence>
<dbReference type="AlphaFoldDB" id="A0AAD9GAA0"/>
<proteinExistence type="predicted"/>
<reference evidence="1" key="1">
    <citation type="journal article" date="2014" name="Nucleic Acids Res.">
        <title>The evolutionary dynamics of variant antigen genes in Babesia reveal a history of genomic innovation underlying host-parasite interaction.</title>
        <authorList>
            <person name="Jackson A.P."/>
            <person name="Otto T.D."/>
            <person name="Darby A."/>
            <person name="Ramaprasad A."/>
            <person name="Xia D."/>
            <person name="Echaide I.E."/>
            <person name="Farber M."/>
            <person name="Gahlot S."/>
            <person name="Gamble J."/>
            <person name="Gupta D."/>
            <person name="Gupta Y."/>
            <person name="Jackson L."/>
            <person name="Malandrin L."/>
            <person name="Malas T.B."/>
            <person name="Moussa E."/>
            <person name="Nair M."/>
            <person name="Reid A.J."/>
            <person name="Sanders M."/>
            <person name="Sharma J."/>
            <person name="Tracey A."/>
            <person name="Quail M.A."/>
            <person name="Weir W."/>
            <person name="Wastling J.M."/>
            <person name="Hall N."/>
            <person name="Willadsen P."/>
            <person name="Lingelbach K."/>
            <person name="Shiels B."/>
            <person name="Tait A."/>
            <person name="Berriman M."/>
            <person name="Allred D.R."/>
            <person name="Pain A."/>
        </authorList>
    </citation>
    <scope>NUCLEOTIDE SEQUENCE</scope>
    <source>
        <strain evidence="1">1802A</strain>
    </source>
</reference>
<evidence type="ECO:0000313" key="1">
    <source>
        <dbReference type="EMBL" id="KAK1934697.1"/>
    </source>
</evidence>